<reference evidence="2" key="1">
    <citation type="submission" date="2016-10" db="EMBL/GenBank/DDBJ databases">
        <authorList>
            <person name="Varghese N."/>
            <person name="Submissions S."/>
        </authorList>
    </citation>
    <scope>NUCLEOTIDE SEQUENCE [LARGE SCALE GENOMIC DNA]</scope>
    <source>
        <strain evidence="2">CGMCC 1.7655</strain>
    </source>
</reference>
<dbReference type="OrthoDB" id="7778470at2"/>
<gene>
    <name evidence="1" type="ORF">SAMN04487971_101200</name>
</gene>
<organism evidence="1 2">
    <name type="scientific">Paracoccus chinensis</name>
    <dbReference type="NCBI Taxonomy" id="525640"/>
    <lineage>
        <taxon>Bacteria</taxon>
        <taxon>Pseudomonadati</taxon>
        <taxon>Pseudomonadota</taxon>
        <taxon>Alphaproteobacteria</taxon>
        <taxon>Rhodobacterales</taxon>
        <taxon>Paracoccaceae</taxon>
        <taxon>Paracoccus</taxon>
    </lineage>
</organism>
<dbReference type="AlphaFoldDB" id="A0A1G9CFY6"/>
<dbReference type="Proteomes" id="UP000199555">
    <property type="component" value="Unassembled WGS sequence"/>
</dbReference>
<evidence type="ECO:0000313" key="1">
    <source>
        <dbReference type="EMBL" id="SDK50335.1"/>
    </source>
</evidence>
<protein>
    <submittedName>
        <fullName evidence="1">Uncharacterized protein</fullName>
    </submittedName>
</protein>
<name>A0A1G9CFY6_9RHOB</name>
<sequence>MSRKADQLGKLARIARLKADADLRRYSAYRAHADAMQRQVEGIRAELAEAIATPVSDALGQWRLTTALVAYRAGEAQRSEAALARMKPGLDAAHRAALLTFGRAEALLQVQRQVLEQEKTEAERRRW</sequence>
<proteinExistence type="predicted"/>
<dbReference type="EMBL" id="FNGE01000001">
    <property type="protein sequence ID" value="SDK50335.1"/>
    <property type="molecule type" value="Genomic_DNA"/>
</dbReference>
<evidence type="ECO:0000313" key="2">
    <source>
        <dbReference type="Proteomes" id="UP000199555"/>
    </source>
</evidence>
<keyword evidence="2" id="KW-1185">Reference proteome</keyword>
<dbReference type="RefSeq" id="WP_090751722.1">
    <property type="nucleotide sequence ID" value="NZ_FNGE01000001.1"/>
</dbReference>
<dbReference type="STRING" id="525640.SAMN04487971_101200"/>
<accession>A0A1G9CFY6</accession>